<reference evidence="1" key="1">
    <citation type="submission" date="2020-02" db="EMBL/GenBank/DDBJ databases">
        <title>Genome sequencing of the panga catfish, Pangasius djambal.</title>
        <authorList>
            <person name="Wen M."/>
            <person name="Zahm M."/>
            <person name="Roques C."/>
            <person name="Cabau C."/>
            <person name="Klopp C."/>
            <person name="Donnadieu C."/>
            <person name="Jouanno E."/>
            <person name="Avarre J.-C."/>
            <person name="Campet M."/>
            <person name="Ha T."/>
            <person name="Dugue R."/>
            <person name="Lampietro C."/>
            <person name="Louis A."/>
            <person name="Herpin A."/>
            <person name="Echchiki A."/>
            <person name="Berthelot C."/>
            <person name="Parey E."/>
            <person name="Roest-Crollius H."/>
            <person name="Braasch I."/>
            <person name="Postlethwait J.H."/>
            <person name="Bobe J."/>
            <person name="Montfort J."/>
            <person name="Bouchez O."/>
            <person name="Begum T."/>
            <person name="Schartl M."/>
            <person name="Gustiano R."/>
            <person name="Guiguen Y."/>
        </authorList>
    </citation>
    <scope>NUCLEOTIDE SEQUENCE</scope>
    <source>
        <strain evidence="1">Pdj_M5554</strain>
    </source>
</reference>
<organism evidence="1 2">
    <name type="scientific">Pangasius djambal</name>
    <dbReference type="NCBI Taxonomy" id="1691987"/>
    <lineage>
        <taxon>Eukaryota</taxon>
        <taxon>Metazoa</taxon>
        <taxon>Chordata</taxon>
        <taxon>Craniata</taxon>
        <taxon>Vertebrata</taxon>
        <taxon>Euteleostomi</taxon>
        <taxon>Actinopterygii</taxon>
        <taxon>Neopterygii</taxon>
        <taxon>Teleostei</taxon>
        <taxon>Ostariophysi</taxon>
        <taxon>Siluriformes</taxon>
        <taxon>Pangasiidae</taxon>
        <taxon>Pangasius</taxon>
    </lineage>
</organism>
<accession>A0ACC5YFM8</accession>
<sequence>MPAILVTPKMKSGLPKPVHSALPIPQPHVQTRMTQSSGAKLTHHSSLRKSSQSTGAPQRKSHTTNETSTDPQIYTDWANHYLAKSGHKRLIRDLQQDVADGVLLAEIIQVVANEKIADINGYPESRSQMIENIDACLGFLAAKGVNIKGLCAEEILSGNLKAILGLFFSLSRYKQQQQHASLKQANSETHILQTARVQSASPAQAHSPWCTPHAPPCPGHIHEHEQHKTTASVLKTQEDMQSRLPGPSIQPRRSSNRRSQSFIHRDESKTPTLTCSQHTDKSSPSPVMVDQGPPSSPVLPSSSTTGTTSTKGWRSKSLNAKHSATSSSFSIKQPSSASLEVPPKVIAQKSMLDKLKLFNSRPSSRASSIASLDDPEASNPDLNEANVCPVHPEADLGNQQPMMASNSSPKLALKGIAQRTLGRTLVPKIKAAEKDKDKVKTNSKDKTTKRSSGIEQDLIIEEREETRTEPPTLADGKKYSLIPKGTKSHSSAKKDGSSQSGIPKPGQTTKASGVVKNSVALPGGKVEQSRGFRAGGAALVHKCPIENKNSNSASSLVLTEGRCSQNSSSSITQASNTNNIQLPQTQHSHPNTATVAPFMYRSQTDVDKTGVTEEGEGKRERSVLHSKSIHTSLESLRGEDSESRRLRTVKNIADLRQNLEETMSSLRHVTHISHSTLQTTFDACITTEINTRGSLALTTRPVSASPWRPGTSGPRLQAGDAPSLTSGYSSNKAEMTTDSAGYVSDGDILGKSVRMDSATSGYMTDGGLNAYTRRTHKHSSTLLHCESHTDIDSWDDSSSVSSGISDALDTDELNTSSSLSSYVNTPSAARRDIEEQLQTDAEKRSAEKRSAIGCSSTWNDDLRRPDGCSDPGIEMETSSKWCNPSDFSDESEHSLTGRKPHTISQTGSWRRGMSAQLGITCPRTKTPTPVNCSPLKIHSNGKTDDAKVSEKSRFSPQIPTYESKKLPSSSSSHTPTNTFGFKKTSSAATITASGAVLTSGSATLGKIPKSIGFGSSRLVGKQTSVDDGYLPPSTRTTLQYRSLPRPSRSSSSTGTTRGTGRSIDASPISKGTATLPNPKSRSLARSSANQTDREKGVFSDTDSLALGPLNKASGGAQCLPGRQAGGKNLDTSSPTLRRLFGSKPGTKPTPVTTSENMKNSTIISNPHTTSIQTCTLEAPPVSSGSTRGLLHGENLPIMQNSTSNDSMKASLGKEETCPDRTSTIRTGQSDRYAHLPQGRGTEDSRDWLNCHPNGGIQDSPGSSPFSPASTLSSPSATRFNFTTIGSPTMAAQINLATPRPSGNSANQDGPQEQHSDSRLRNATLTLVEKNRTMSSSGCFRDALEEVHGSSLSLVSNTSSVYSTPEEKSQSEIRKLRRELEASQEKVSTLTTQLSANAHLVAAFEQSLGNMTIRLQSLTTTAEQKDTELNEMRKTIELLKKQNTVAQAAIIGVINTPETPNKDSSSGSPLSAAAADLQIQRQPSSDSVSSLTSHSSLELDANSKKKRKNWLRSSFKQAFGKKKAPKSASSHSDVEEMDESSVPSSPRLAYSCHSAGTSLIRHSHSNSLISECTDCETETVMQLRSELRDKEMKLTDIRLEALSSAHQLDQLRESMNRMQMEMEKLKVENERLRTTSRGSCSTTTSQASACPSGLGLSTQSSLTESTSLDMLLEDSGDGGSRKEGHHVKVVVSLDRGPEWKEECRQHDFLIGCIGVSSKTKWEVLDGVVRRLFKEYIIHVDPVSQLGLNTDSVLSYGIGDVQRTSEADTPELLPCGYLVGDSDTISVRLKGVEEHSEDALVFETLIPKPILQRYVSQLQEHRLIVLSGPSGTGKSFLAARLAEHVVLMEGYSLNKQFITTFNVDNKSSKELKQYLSNLTEQCSSSSSGSSSTRAVEVPRVVIVENLHHVGSLSEIFNGFLNCKHHRWSVVPLEKLDHTALYPFYLHTVPTLTHTPCVEEHSEDALVFETLIPKPILQRYVSQLQEHRLIVLSGPSGTGKSFLAARLAEHVVLMEGYSLNKQFITTLNVDNKSSKELKQYLSNLTEQCSSSGSSSTRAVEVPRVVIVENLHHVGSLSEIFNGFLNCKHHRCPYIIGTMNQTSSSTSTPNLQLHHNFRWLLCANHTEPVKGFLGRFLRRKLLETEINSRVRNADLVKIIEWIPCVWQHLNRFLETHSSSDVTIGPRLFLSCPMDVEGSQVWFTDLWNYSIIPYMLEAVREGLQLYGRKAAWEEPSLWVLETYPWPPGLQQLQCPALLQLRREDVGFDGFPREPGTQGTEMTSDGAERDPLMNMLMRLKEAAHCTGPPSDDSDSQQQ</sequence>
<dbReference type="Proteomes" id="UP000830395">
    <property type="component" value="Chromosome 7"/>
</dbReference>
<evidence type="ECO:0000313" key="1">
    <source>
        <dbReference type="EMBL" id="MCJ8734403.1"/>
    </source>
</evidence>
<proteinExistence type="predicted"/>
<evidence type="ECO:0000313" key="2">
    <source>
        <dbReference type="Proteomes" id="UP000830395"/>
    </source>
</evidence>
<keyword evidence="2" id="KW-1185">Reference proteome</keyword>
<dbReference type="EMBL" id="CM040981">
    <property type="protein sequence ID" value="MCJ8734403.1"/>
    <property type="molecule type" value="Genomic_DNA"/>
</dbReference>
<name>A0ACC5YFM8_9TELE</name>
<protein>
    <submittedName>
        <fullName evidence="1">Uncharacterized protein</fullName>
    </submittedName>
</protein>
<gene>
    <name evidence="1" type="ORF">PDJAM_G00234860</name>
</gene>
<comment type="caution">
    <text evidence="1">The sequence shown here is derived from an EMBL/GenBank/DDBJ whole genome shotgun (WGS) entry which is preliminary data.</text>
</comment>